<keyword evidence="5 9" id="KW-0653">Protein transport</keyword>
<dbReference type="InterPro" id="IPR005807">
    <property type="entry name" value="SecE_bac"/>
</dbReference>
<accession>A0ABY7QSK3</accession>
<evidence type="ECO:0000256" key="1">
    <source>
        <dbReference type="ARBA" id="ARBA00004370"/>
    </source>
</evidence>
<name>A0ABY7QSK3_9FIRM</name>
<keyword evidence="8 9" id="KW-0472">Membrane</keyword>
<sequence length="78" mass="8779">MAKQEATAKPKSPAKVDDNKSLGRYFRGVKSEFKKVIWPTKKEIINYSLIVIVAIIAFALLLTVFDKIVIFILNLIIG</sequence>
<dbReference type="PANTHER" id="PTHR33910">
    <property type="entry name" value="PROTEIN TRANSLOCASE SUBUNIT SECE"/>
    <property type="match status" value="1"/>
</dbReference>
<keyword evidence="6 9" id="KW-1133">Transmembrane helix</keyword>
<dbReference type="Gene3D" id="1.20.5.1030">
    <property type="entry name" value="Preprotein translocase secy subunit"/>
    <property type="match status" value="1"/>
</dbReference>
<reference evidence="10 11" key="1">
    <citation type="submission" date="2023-01" db="EMBL/GenBank/DDBJ databases">
        <authorList>
            <person name="Lee S.H."/>
            <person name="Jung H.S."/>
            <person name="Yun J.U."/>
        </authorList>
    </citation>
    <scope>NUCLEOTIDE SEQUENCE [LARGE SCALE GENOMIC DNA]</scope>
    <source>
        <strain evidence="10 11">CBA3646</strain>
    </source>
</reference>
<comment type="similarity">
    <text evidence="9">Belongs to the SecE/SEC61-gamma family.</text>
</comment>
<dbReference type="RefSeq" id="WP_271191308.1">
    <property type="nucleotide sequence ID" value="NZ_CP115667.1"/>
</dbReference>
<dbReference type="HAMAP" id="MF_00422">
    <property type="entry name" value="SecE"/>
    <property type="match status" value="1"/>
</dbReference>
<comment type="subunit">
    <text evidence="9">Component of the Sec protein translocase complex. Heterotrimer consisting of SecY, SecE and SecG subunits. The heterotrimers can form oligomers, although 1 heterotrimer is thought to be able to translocate proteins. Interacts with the ribosome. Interacts with SecDF, and other proteins may be involved. Interacts with SecA.</text>
</comment>
<evidence type="ECO:0000256" key="6">
    <source>
        <dbReference type="ARBA" id="ARBA00022989"/>
    </source>
</evidence>
<keyword evidence="2 9" id="KW-0813">Transport</keyword>
<evidence type="ECO:0000256" key="3">
    <source>
        <dbReference type="ARBA" id="ARBA00022475"/>
    </source>
</evidence>
<evidence type="ECO:0000256" key="9">
    <source>
        <dbReference type="HAMAP-Rule" id="MF_00422"/>
    </source>
</evidence>
<evidence type="ECO:0000313" key="11">
    <source>
        <dbReference type="Proteomes" id="UP001210339"/>
    </source>
</evidence>
<keyword evidence="3 9" id="KW-1003">Cell membrane</keyword>
<dbReference type="NCBIfam" id="TIGR00964">
    <property type="entry name" value="secE_bact"/>
    <property type="match status" value="1"/>
</dbReference>
<evidence type="ECO:0000256" key="8">
    <source>
        <dbReference type="ARBA" id="ARBA00023136"/>
    </source>
</evidence>
<evidence type="ECO:0000256" key="7">
    <source>
        <dbReference type="ARBA" id="ARBA00023010"/>
    </source>
</evidence>
<comment type="subcellular location">
    <subcellularLocation>
        <location evidence="9">Cell membrane</location>
        <topology evidence="9">Single-pass membrane protein</topology>
    </subcellularLocation>
    <subcellularLocation>
        <location evidence="1">Membrane</location>
    </subcellularLocation>
</comment>
<dbReference type="Pfam" id="PF00584">
    <property type="entry name" value="SecE"/>
    <property type="match status" value="1"/>
</dbReference>
<protein>
    <recommendedName>
        <fullName evidence="9">Protein translocase subunit SecE</fullName>
    </recommendedName>
</protein>
<keyword evidence="4 9" id="KW-0812">Transmembrane</keyword>
<dbReference type="InterPro" id="IPR001901">
    <property type="entry name" value="Translocase_SecE/Sec61-g"/>
</dbReference>
<dbReference type="Proteomes" id="UP001210339">
    <property type="component" value="Chromosome"/>
</dbReference>
<dbReference type="PROSITE" id="PS01067">
    <property type="entry name" value="SECE_SEC61G"/>
    <property type="match status" value="1"/>
</dbReference>
<gene>
    <name evidence="9 10" type="primary">secE</name>
    <name evidence="10" type="ORF">O6R05_07175</name>
</gene>
<keyword evidence="11" id="KW-1185">Reference proteome</keyword>
<evidence type="ECO:0000256" key="4">
    <source>
        <dbReference type="ARBA" id="ARBA00022692"/>
    </source>
</evidence>
<dbReference type="EMBL" id="CP115667">
    <property type="protein sequence ID" value="WBW49777.1"/>
    <property type="molecule type" value="Genomic_DNA"/>
</dbReference>
<feature type="transmembrane region" description="Helical" evidence="9">
    <location>
        <begin position="44"/>
        <end position="77"/>
    </location>
</feature>
<keyword evidence="7 9" id="KW-0811">Translocation</keyword>
<dbReference type="PANTHER" id="PTHR33910:SF1">
    <property type="entry name" value="PROTEIN TRANSLOCASE SUBUNIT SECE"/>
    <property type="match status" value="1"/>
</dbReference>
<organism evidence="10 11">
    <name type="scientific">Peptoniphilus equinus</name>
    <dbReference type="NCBI Taxonomy" id="3016343"/>
    <lineage>
        <taxon>Bacteria</taxon>
        <taxon>Bacillati</taxon>
        <taxon>Bacillota</taxon>
        <taxon>Tissierellia</taxon>
        <taxon>Tissierellales</taxon>
        <taxon>Peptoniphilaceae</taxon>
        <taxon>Peptoniphilus</taxon>
    </lineage>
</organism>
<dbReference type="InterPro" id="IPR038379">
    <property type="entry name" value="SecE_sf"/>
</dbReference>
<evidence type="ECO:0000313" key="10">
    <source>
        <dbReference type="EMBL" id="WBW49777.1"/>
    </source>
</evidence>
<proteinExistence type="inferred from homology"/>
<evidence type="ECO:0000256" key="2">
    <source>
        <dbReference type="ARBA" id="ARBA00022448"/>
    </source>
</evidence>
<evidence type="ECO:0000256" key="5">
    <source>
        <dbReference type="ARBA" id="ARBA00022927"/>
    </source>
</evidence>
<comment type="function">
    <text evidence="9">Essential subunit of the Sec protein translocation channel SecYEG. Clamps together the 2 halves of SecY. May contact the channel plug during translocation.</text>
</comment>